<sequence length="84" mass="9965">MKKSLHYETKKKPDTLHYKQLLPVPKLLIGPWLGRYANNLMWKNLVGFHCCAASHRIRDQAYDSMLHQRSLKFLRPDRKSIDNC</sequence>
<reference evidence="2" key="1">
    <citation type="submission" date="2022-11" db="UniProtKB">
        <authorList>
            <consortium name="WormBaseParasite"/>
        </authorList>
    </citation>
    <scope>IDENTIFICATION</scope>
</reference>
<dbReference type="AlphaFoldDB" id="A0A915JRA5"/>
<name>A0A915JRA5_ROMCU</name>
<dbReference type="WBParaSite" id="nRc.2.0.1.t28746-RA">
    <property type="protein sequence ID" value="nRc.2.0.1.t28746-RA"/>
    <property type="gene ID" value="nRc.2.0.1.g28746"/>
</dbReference>
<keyword evidence="1" id="KW-1185">Reference proteome</keyword>
<evidence type="ECO:0000313" key="1">
    <source>
        <dbReference type="Proteomes" id="UP000887565"/>
    </source>
</evidence>
<dbReference type="Proteomes" id="UP000887565">
    <property type="component" value="Unplaced"/>
</dbReference>
<proteinExistence type="predicted"/>
<protein>
    <submittedName>
        <fullName evidence="2">Uncharacterized protein</fullName>
    </submittedName>
</protein>
<accession>A0A915JRA5</accession>
<evidence type="ECO:0000313" key="2">
    <source>
        <dbReference type="WBParaSite" id="nRc.2.0.1.t28746-RA"/>
    </source>
</evidence>
<organism evidence="1 2">
    <name type="scientific">Romanomermis culicivorax</name>
    <name type="common">Nematode worm</name>
    <dbReference type="NCBI Taxonomy" id="13658"/>
    <lineage>
        <taxon>Eukaryota</taxon>
        <taxon>Metazoa</taxon>
        <taxon>Ecdysozoa</taxon>
        <taxon>Nematoda</taxon>
        <taxon>Enoplea</taxon>
        <taxon>Dorylaimia</taxon>
        <taxon>Mermithida</taxon>
        <taxon>Mermithoidea</taxon>
        <taxon>Mermithidae</taxon>
        <taxon>Romanomermis</taxon>
    </lineage>
</organism>